<keyword evidence="2" id="KW-1185">Reference proteome</keyword>
<sequence length="137" mass="14616">MANYTLTHYFATGKTPEQPSRENFMAAADGLLPSKKATETKTASSTAIGKTPAQISRENFMAAADRLFPSKKAANTKTTSSAAKAVATKKTTTVDGPATTNKTRETDAGFDFVMVQDISGDDVDMVTYDGGWLFVDC</sequence>
<dbReference type="Proteomes" id="UP001321760">
    <property type="component" value="Unassembled WGS sequence"/>
</dbReference>
<protein>
    <submittedName>
        <fullName evidence="1">Uncharacterized protein</fullName>
    </submittedName>
</protein>
<accession>A0AAV9GW87</accession>
<dbReference type="AlphaFoldDB" id="A0AAV9GW87"/>
<name>A0AAV9GW87_9PEZI</name>
<evidence type="ECO:0000313" key="1">
    <source>
        <dbReference type="EMBL" id="KAK4452568.1"/>
    </source>
</evidence>
<reference evidence="1" key="2">
    <citation type="submission" date="2023-05" db="EMBL/GenBank/DDBJ databases">
        <authorList>
            <consortium name="Lawrence Berkeley National Laboratory"/>
            <person name="Steindorff A."/>
            <person name="Hensen N."/>
            <person name="Bonometti L."/>
            <person name="Westerberg I."/>
            <person name="Brannstrom I.O."/>
            <person name="Guillou S."/>
            <person name="Cros-Aarteil S."/>
            <person name="Calhoun S."/>
            <person name="Haridas S."/>
            <person name="Kuo A."/>
            <person name="Mondo S."/>
            <person name="Pangilinan J."/>
            <person name="Riley R."/>
            <person name="Labutti K."/>
            <person name="Andreopoulos B."/>
            <person name="Lipzen A."/>
            <person name="Chen C."/>
            <person name="Yanf M."/>
            <person name="Daum C."/>
            <person name="Ng V."/>
            <person name="Clum A."/>
            <person name="Ohm R."/>
            <person name="Martin F."/>
            <person name="Silar P."/>
            <person name="Natvig D."/>
            <person name="Lalanne C."/>
            <person name="Gautier V."/>
            <person name="Ament-Velasquez S.L."/>
            <person name="Kruys A."/>
            <person name="Hutchinson M.I."/>
            <person name="Powell A.J."/>
            <person name="Barry K."/>
            <person name="Miller A.N."/>
            <person name="Grigoriev I.V."/>
            <person name="Debuchy R."/>
            <person name="Gladieux P."/>
            <person name="Thoren M.H."/>
            <person name="Johannesson H."/>
        </authorList>
    </citation>
    <scope>NUCLEOTIDE SEQUENCE</scope>
    <source>
        <strain evidence="1">PSN243</strain>
    </source>
</reference>
<dbReference type="EMBL" id="MU865923">
    <property type="protein sequence ID" value="KAK4452568.1"/>
    <property type="molecule type" value="Genomic_DNA"/>
</dbReference>
<comment type="caution">
    <text evidence="1">The sequence shown here is derived from an EMBL/GenBank/DDBJ whole genome shotgun (WGS) entry which is preliminary data.</text>
</comment>
<evidence type="ECO:0000313" key="2">
    <source>
        <dbReference type="Proteomes" id="UP001321760"/>
    </source>
</evidence>
<reference evidence="1" key="1">
    <citation type="journal article" date="2023" name="Mol. Phylogenet. Evol.">
        <title>Genome-scale phylogeny and comparative genomics of the fungal order Sordariales.</title>
        <authorList>
            <person name="Hensen N."/>
            <person name="Bonometti L."/>
            <person name="Westerberg I."/>
            <person name="Brannstrom I.O."/>
            <person name="Guillou S."/>
            <person name="Cros-Aarteil S."/>
            <person name="Calhoun S."/>
            <person name="Haridas S."/>
            <person name="Kuo A."/>
            <person name="Mondo S."/>
            <person name="Pangilinan J."/>
            <person name="Riley R."/>
            <person name="LaButti K."/>
            <person name="Andreopoulos B."/>
            <person name="Lipzen A."/>
            <person name="Chen C."/>
            <person name="Yan M."/>
            <person name="Daum C."/>
            <person name="Ng V."/>
            <person name="Clum A."/>
            <person name="Steindorff A."/>
            <person name="Ohm R.A."/>
            <person name="Martin F."/>
            <person name="Silar P."/>
            <person name="Natvig D.O."/>
            <person name="Lalanne C."/>
            <person name="Gautier V."/>
            <person name="Ament-Velasquez S.L."/>
            <person name="Kruys A."/>
            <person name="Hutchinson M.I."/>
            <person name="Powell A.J."/>
            <person name="Barry K."/>
            <person name="Miller A.N."/>
            <person name="Grigoriev I.V."/>
            <person name="Debuchy R."/>
            <person name="Gladieux P."/>
            <person name="Hiltunen Thoren M."/>
            <person name="Johannesson H."/>
        </authorList>
    </citation>
    <scope>NUCLEOTIDE SEQUENCE</scope>
    <source>
        <strain evidence="1">PSN243</strain>
    </source>
</reference>
<gene>
    <name evidence="1" type="ORF">QBC34DRAFT_377063</name>
</gene>
<organism evidence="1 2">
    <name type="scientific">Podospora aff. communis PSN243</name>
    <dbReference type="NCBI Taxonomy" id="3040156"/>
    <lineage>
        <taxon>Eukaryota</taxon>
        <taxon>Fungi</taxon>
        <taxon>Dikarya</taxon>
        <taxon>Ascomycota</taxon>
        <taxon>Pezizomycotina</taxon>
        <taxon>Sordariomycetes</taxon>
        <taxon>Sordariomycetidae</taxon>
        <taxon>Sordariales</taxon>
        <taxon>Podosporaceae</taxon>
        <taxon>Podospora</taxon>
    </lineage>
</organism>
<proteinExistence type="predicted"/>